<feature type="region of interest" description="Disordered" evidence="1">
    <location>
        <begin position="1"/>
        <end position="24"/>
    </location>
</feature>
<evidence type="ECO:0000256" key="1">
    <source>
        <dbReference type="SAM" id="MobiDB-lite"/>
    </source>
</evidence>
<evidence type="ECO:0000313" key="3">
    <source>
        <dbReference type="Proteomes" id="UP000199341"/>
    </source>
</evidence>
<dbReference type="Proteomes" id="UP000199341">
    <property type="component" value="Unassembled WGS sequence"/>
</dbReference>
<accession>A0A1H0P941</accession>
<dbReference type="STRING" id="310781.SAMN05216259_115102"/>
<organism evidence="2 3">
    <name type="scientific">Actinacidiphila guanduensis</name>
    <dbReference type="NCBI Taxonomy" id="310781"/>
    <lineage>
        <taxon>Bacteria</taxon>
        <taxon>Bacillati</taxon>
        <taxon>Actinomycetota</taxon>
        <taxon>Actinomycetes</taxon>
        <taxon>Kitasatosporales</taxon>
        <taxon>Streptomycetaceae</taxon>
        <taxon>Actinacidiphila</taxon>
    </lineage>
</organism>
<dbReference type="EMBL" id="FNIE01000015">
    <property type="protein sequence ID" value="SDP01156.1"/>
    <property type="molecule type" value="Genomic_DNA"/>
</dbReference>
<reference evidence="2 3" key="1">
    <citation type="submission" date="2016-10" db="EMBL/GenBank/DDBJ databases">
        <authorList>
            <person name="de Groot N.N."/>
        </authorList>
    </citation>
    <scope>NUCLEOTIDE SEQUENCE [LARGE SCALE GENOMIC DNA]</scope>
    <source>
        <strain evidence="2 3">CGMCC 4.2022</strain>
    </source>
</reference>
<proteinExistence type="predicted"/>
<keyword evidence="3" id="KW-1185">Reference proteome</keyword>
<dbReference type="RefSeq" id="WP_093787469.1">
    <property type="nucleotide sequence ID" value="NZ_FNIE01000015.1"/>
</dbReference>
<evidence type="ECO:0000313" key="2">
    <source>
        <dbReference type="EMBL" id="SDP01156.1"/>
    </source>
</evidence>
<sequence length="77" mass="7665">MKSGLDGQLGIRDPNGPSALLAGPASMAAPAPAVVVLALKPTDAPLFPHVLSTAVGTVVDGQSSRPADRNAPRPSGR</sequence>
<dbReference type="AlphaFoldDB" id="A0A1H0P941"/>
<gene>
    <name evidence="2" type="ORF">SAMN05216259_115102</name>
</gene>
<feature type="region of interest" description="Disordered" evidence="1">
    <location>
        <begin position="55"/>
        <end position="77"/>
    </location>
</feature>
<protein>
    <submittedName>
        <fullName evidence="2">Uncharacterized protein</fullName>
    </submittedName>
</protein>
<name>A0A1H0P941_9ACTN</name>